<evidence type="ECO:0000256" key="8">
    <source>
        <dbReference type="ARBA" id="ARBA00022801"/>
    </source>
</evidence>
<evidence type="ECO:0000259" key="11">
    <source>
        <dbReference type="PROSITE" id="PS50879"/>
    </source>
</evidence>
<keyword evidence="5 10" id="KW-0540">Nuclease</keyword>
<feature type="binding site" evidence="10">
    <location>
        <position position="52"/>
    </location>
    <ligand>
        <name>Mg(2+)</name>
        <dbReference type="ChEBI" id="CHEBI:18420"/>
        <label>1</label>
    </ligand>
</feature>
<feature type="binding site" evidence="10">
    <location>
        <position position="74"/>
    </location>
    <ligand>
        <name>Mg(2+)</name>
        <dbReference type="ChEBI" id="CHEBI:18420"/>
        <label>1</label>
    </ligand>
</feature>
<dbReference type="PANTHER" id="PTHR10642">
    <property type="entry name" value="RIBONUCLEASE H1"/>
    <property type="match status" value="1"/>
</dbReference>
<keyword evidence="9 10" id="KW-0460">Magnesium</keyword>
<feature type="domain" description="RNase H type-1" evidence="11">
    <location>
        <begin position="5"/>
        <end position="147"/>
    </location>
</feature>
<evidence type="ECO:0000313" key="12">
    <source>
        <dbReference type="EMBL" id="MBE9221471.1"/>
    </source>
</evidence>
<dbReference type="InterPro" id="IPR012337">
    <property type="entry name" value="RNaseH-like_sf"/>
</dbReference>
<evidence type="ECO:0000256" key="1">
    <source>
        <dbReference type="ARBA" id="ARBA00000077"/>
    </source>
</evidence>
<dbReference type="GO" id="GO:0004523">
    <property type="term" value="F:RNA-DNA hybrid ribonuclease activity"/>
    <property type="evidence" value="ECO:0007669"/>
    <property type="project" value="UniProtKB-EC"/>
</dbReference>
<dbReference type="PANTHER" id="PTHR10642:SF26">
    <property type="entry name" value="RIBONUCLEASE H1"/>
    <property type="match status" value="1"/>
</dbReference>
<dbReference type="InterPro" id="IPR002156">
    <property type="entry name" value="RNaseH_domain"/>
</dbReference>
<dbReference type="PROSITE" id="PS50879">
    <property type="entry name" value="RNASE_H_1"/>
    <property type="match status" value="1"/>
</dbReference>
<evidence type="ECO:0000256" key="7">
    <source>
        <dbReference type="ARBA" id="ARBA00022759"/>
    </source>
</evidence>
<dbReference type="CDD" id="cd09278">
    <property type="entry name" value="RNase_HI_prokaryote_like"/>
    <property type="match status" value="1"/>
</dbReference>
<evidence type="ECO:0000256" key="9">
    <source>
        <dbReference type="ARBA" id="ARBA00022842"/>
    </source>
</evidence>
<comment type="function">
    <text evidence="10">Endonuclease that specifically degrades the RNA of RNA-DNA hybrids.</text>
</comment>
<keyword evidence="10" id="KW-0963">Cytoplasm</keyword>
<keyword evidence="7 10" id="KW-0255">Endonuclease</keyword>
<evidence type="ECO:0000256" key="3">
    <source>
        <dbReference type="ARBA" id="ARBA00011245"/>
    </source>
</evidence>
<evidence type="ECO:0000256" key="5">
    <source>
        <dbReference type="ARBA" id="ARBA00022722"/>
    </source>
</evidence>
<keyword evidence="6 10" id="KW-0479">Metal-binding</keyword>
<evidence type="ECO:0000256" key="2">
    <source>
        <dbReference type="ARBA" id="ARBA00005300"/>
    </source>
</evidence>
<dbReference type="HAMAP" id="MF_00042">
    <property type="entry name" value="RNase_H"/>
    <property type="match status" value="1"/>
</dbReference>
<dbReference type="EMBL" id="JADEWC010000003">
    <property type="protein sequence ID" value="MBE9221471.1"/>
    <property type="molecule type" value="Genomic_DNA"/>
</dbReference>
<sequence length="160" mass="17990">MSKQGLQEVEIYTDGSCLRNPGAGGYGVVLLYGQHRKELSGGFSLTTNNRMEIFAVIAGLSSLKKKCQVKLYTDSQYVVNAISKGWAQKWEKNGWKRNAKEKAKNPDLWADLLALCRQHDVEFIWVKGHAGNKENERCDRLAFEAAHGSNLPPDENYQSE</sequence>
<keyword evidence="8 10" id="KW-0378">Hydrolase</keyword>
<gene>
    <name evidence="10 12" type="primary">rnhA</name>
    <name evidence="12" type="ORF">IQ215_02055</name>
</gene>
<dbReference type="Proteomes" id="UP000654604">
    <property type="component" value="Unassembled WGS sequence"/>
</dbReference>
<dbReference type="InterPro" id="IPR050092">
    <property type="entry name" value="RNase_H"/>
</dbReference>
<protein>
    <recommendedName>
        <fullName evidence="4 10">Ribonuclease H</fullName>
        <shortName evidence="10">RNase H</shortName>
        <ecNumber evidence="4 10">3.1.26.4</ecNumber>
    </recommendedName>
</protein>
<comment type="caution">
    <text evidence="12">The sequence shown here is derived from an EMBL/GenBank/DDBJ whole genome shotgun (WGS) entry which is preliminary data.</text>
</comment>
<evidence type="ECO:0000256" key="4">
    <source>
        <dbReference type="ARBA" id="ARBA00012180"/>
    </source>
</evidence>
<feature type="binding site" evidence="10">
    <location>
        <position position="14"/>
    </location>
    <ligand>
        <name>Mg(2+)</name>
        <dbReference type="ChEBI" id="CHEBI:18420"/>
        <label>2</label>
    </ligand>
</feature>
<evidence type="ECO:0000256" key="6">
    <source>
        <dbReference type="ARBA" id="ARBA00022723"/>
    </source>
</evidence>
<accession>A0ABR9V0Q5</accession>
<reference evidence="12 13" key="1">
    <citation type="submission" date="2020-10" db="EMBL/GenBank/DDBJ databases">
        <authorList>
            <person name="Castelo-Branco R."/>
            <person name="Eusebio N."/>
            <person name="Adriana R."/>
            <person name="Vieira A."/>
            <person name="Brugerolle De Fraissinette N."/>
            <person name="Rezende De Castro R."/>
            <person name="Schneider M.P."/>
            <person name="Vasconcelos V."/>
            <person name="Leao P.N."/>
        </authorList>
    </citation>
    <scope>NUCLEOTIDE SEQUENCE [LARGE SCALE GENOMIC DNA]</scope>
    <source>
        <strain evidence="12 13">LEGE 03274</strain>
    </source>
</reference>
<name>A0ABR9V0Q5_9CHRO</name>
<feature type="binding site" evidence="10">
    <location>
        <position position="14"/>
    </location>
    <ligand>
        <name>Mg(2+)</name>
        <dbReference type="ChEBI" id="CHEBI:18420"/>
        <label>1</label>
    </ligand>
</feature>
<dbReference type="Gene3D" id="3.30.420.10">
    <property type="entry name" value="Ribonuclease H-like superfamily/Ribonuclease H"/>
    <property type="match status" value="1"/>
</dbReference>
<evidence type="ECO:0000313" key="13">
    <source>
        <dbReference type="Proteomes" id="UP000654604"/>
    </source>
</evidence>
<dbReference type="InterPro" id="IPR022892">
    <property type="entry name" value="RNaseHI"/>
</dbReference>
<proteinExistence type="inferred from homology"/>
<comment type="catalytic activity">
    <reaction evidence="1 10">
        <text>Endonucleolytic cleavage to 5'-phosphomonoester.</text>
        <dbReference type="EC" id="3.1.26.4"/>
    </reaction>
</comment>
<dbReference type="RefSeq" id="WP_193799667.1">
    <property type="nucleotide sequence ID" value="NZ_JADEWC010000003.1"/>
</dbReference>
<dbReference type="EC" id="3.1.26.4" evidence="4 10"/>
<feature type="binding site" evidence="10">
    <location>
        <position position="139"/>
    </location>
    <ligand>
        <name>Mg(2+)</name>
        <dbReference type="ChEBI" id="CHEBI:18420"/>
        <label>2</label>
    </ligand>
</feature>
<keyword evidence="13" id="KW-1185">Reference proteome</keyword>
<dbReference type="NCBIfam" id="NF001236">
    <property type="entry name" value="PRK00203.1"/>
    <property type="match status" value="1"/>
</dbReference>
<comment type="similarity">
    <text evidence="2 10">Belongs to the RNase H family.</text>
</comment>
<dbReference type="SUPFAM" id="SSF53098">
    <property type="entry name" value="Ribonuclease H-like"/>
    <property type="match status" value="1"/>
</dbReference>
<evidence type="ECO:0000256" key="10">
    <source>
        <dbReference type="HAMAP-Rule" id="MF_00042"/>
    </source>
</evidence>
<comment type="subunit">
    <text evidence="3 10">Monomer.</text>
</comment>
<comment type="cofactor">
    <cofactor evidence="10">
        <name>Mg(2+)</name>
        <dbReference type="ChEBI" id="CHEBI:18420"/>
    </cofactor>
    <text evidence="10">Binds 1 Mg(2+) ion per subunit. May bind a second metal ion at a regulatory site, or after substrate binding.</text>
</comment>
<dbReference type="Pfam" id="PF00075">
    <property type="entry name" value="RNase_H"/>
    <property type="match status" value="1"/>
</dbReference>
<dbReference type="InterPro" id="IPR036397">
    <property type="entry name" value="RNaseH_sf"/>
</dbReference>
<comment type="subcellular location">
    <subcellularLocation>
        <location evidence="10">Cytoplasm</location>
    </subcellularLocation>
</comment>
<organism evidence="12 13">
    <name type="scientific">Cyanobacterium stanieri LEGE 03274</name>
    <dbReference type="NCBI Taxonomy" id="1828756"/>
    <lineage>
        <taxon>Bacteria</taxon>
        <taxon>Bacillati</taxon>
        <taxon>Cyanobacteriota</taxon>
        <taxon>Cyanophyceae</taxon>
        <taxon>Oscillatoriophycideae</taxon>
        <taxon>Chroococcales</taxon>
        <taxon>Geminocystaceae</taxon>
        <taxon>Cyanobacterium</taxon>
    </lineage>
</organism>